<dbReference type="Gene3D" id="3.90.1750.20">
    <property type="entry name" value="Putative Large Serine Recombinase, Chain B, Domain 2"/>
    <property type="match status" value="1"/>
</dbReference>
<reference evidence="3 4" key="1">
    <citation type="submission" date="2024-09" db="EMBL/GenBank/DDBJ databases">
        <authorList>
            <person name="Zhang Z.-H."/>
        </authorList>
    </citation>
    <scope>NUCLEOTIDE SEQUENCE [LARGE SCALE GENOMIC DNA]</scope>
    <source>
        <strain evidence="3 4">HHTR114</strain>
    </source>
</reference>
<gene>
    <name evidence="3" type="ORF">ACFMB1_08500</name>
</gene>
<dbReference type="InterPro" id="IPR038109">
    <property type="entry name" value="DNA_bind_recomb_sf"/>
</dbReference>
<sequence>MTGKLIPCAIYTRKSTDEGLDQEFNSLDAQRESCEAYIRSQASQGWTIVKDRFDDGGFSGGNMDRPSLKDLIRQIKAGRIKVIVVYKIDRLTRSLADFARLVEVLDEHGASFVSVTQQFNTTTSMGRLTLNVLLSFAQFEREVTGERIRDKVAASKRRGMWMGGHPPLGYDIMNRRLAANETEAANVRTVFKMALEEKSLARLVDRLRKEGLSAKKWKTQTGKMMGGGALTRTTLNRLLRSPVYLGKVRQGGSLYDGEHEAIVDEALWTSVQHMLDDARQLKRSKTNGKSNALLSGLLHDDAGNRMVPSHSRRGKTVYRYYVSTPLVRGSKKPVGAVSRINASRVDGAVIAALEQAKLSSSDTDATTLMQHVKKITVHRDELEIQLKGSAGGPLLLRVPADLTSGKSADRLIQTDSANRRNEPLIKAVALGASWRSKLENGEHESVIALAKSEGYSERYVWKTLRLAFLAPDIVEAILDGRQPAHLTLRKLNDLPLDGDWGSQRRTLGFEPRA</sequence>
<dbReference type="InterPro" id="IPR006119">
    <property type="entry name" value="Resolv_N"/>
</dbReference>
<dbReference type="InterPro" id="IPR036162">
    <property type="entry name" value="Resolvase-like_N_sf"/>
</dbReference>
<dbReference type="Pfam" id="PF00239">
    <property type="entry name" value="Resolvase"/>
    <property type="match status" value="1"/>
</dbReference>
<feature type="domain" description="Recombinase" evidence="2">
    <location>
        <begin position="167"/>
        <end position="281"/>
    </location>
</feature>
<dbReference type="EMBL" id="JBHPON010000001">
    <property type="protein sequence ID" value="MFC6035578.1"/>
    <property type="molecule type" value="Genomic_DNA"/>
</dbReference>
<dbReference type="RefSeq" id="WP_379879036.1">
    <property type="nucleotide sequence ID" value="NZ_JBHPON010000001.1"/>
</dbReference>
<dbReference type="PANTHER" id="PTHR30461:SF23">
    <property type="entry name" value="DNA RECOMBINASE-RELATED"/>
    <property type="match status" value="1"/>
</dbReference>
<dbReference type="PANTHER" id="PTHR30461">
    <property type="entry name" value="DNA-INVERTASE FROM LAMBDOID PROPHAGE"/>
    <property type="match status" value="1"/>
</dbReference>
<dbReference type="SUPFAM" id="SSF53041">
    <property type="entry name" value="Resolvase-like"/>
    <property type="match status" value="1"/>
</dbReference>
<dbReference type="Gene3D" id="3.40.50.1390">
    <property type="entry name" value="Resolvase, N-terminal catalytic domain"/>
    <property type="match status" value="1"/>
</dbReference>
<proteinExistence type="predicted"/>
<dbReference type="PROSITE" id="PS51737">
    <property type="entry name" value="RECOMBINASE_DNA_BIND"/>
    <property type="match status" value="1"/>
</dbReference>
<evidence type="ECO:0000313" key="3">
    <source>
        <dbReference type="EMBL" id="MFC6035578.1"/>
    </source>
</evidence>
<dbReference type="Proteomes" id="UP001596116">
    <property type="component" value="Unassembled WGS sequence"/>
</dbReference>
<dbReference type="Pfam" id="PF07508">
    <property type="entry name" value="Recombinase"/>
    <property type="match status" value="1"/>
</dbReference>
<keyword evidence="4" id="KW-1185">Reference proteome</keyword>
<comment type="caution">
    <text evidence="3">The sequence shown here is derived from an EMBL/GenBank/DDBJ whole genome shotgun (WGS) entry which is preliminary data.</text>
</comment>
<dbReference type="PROSITE" id="PS51736">
    <property type="entry name" value="RECOMBINASES_3"/>
    <property type="match status" value="1"/>
</dbReference>
<evidence type="ECO:0000259" key="1">
    <source>
        <dbReference type="PROSITE" id="PS51736"/>
    </source>
</evidence>
<dbReference type="InterPro" id="IPR011109">
    <property type="entry name" value="DNA_bind_recombinase_dom"/>
</dbReference>
<dbReference type="SMART" id="SM00857">
    <property type="entry name" value="Resolvase"/>
    <property type="match status" value="1"/>
</dbReference>
<feature type="domain" description="Resolvase/invertase-type recombinase catalytic" evidence="1">
    <location>
        <begin position="7"/>
        <end position="159"/>
    </location>
</feature>
<organism evidence="3 4">
    <name type="scientific">Hyphococcus aureus</name>
    <dbReference type="NCBI Taxonomy" id="2666033"/>
    <lineage>
        <taxon>Bacteria</taxon>
        <taxon>Pseudomonadati</taxon>
        <taxon>Pseudomonadota</taxon>
        <taxon>Alphaproteobacteria</taxon>
        <taxon>Parvularculales</taxon>
        <taxon>Parvularculaceae</taxon>
        <taxon>Hyphococcus</taxon>
    </lineage>
</organism>
<name>A0ABW1KTX7_9PROT</name>
<protein>
    <submittedName>
        <fullName evidence="3">Recombinase family protein</fullName>
    </submittedName>
</protein>
<evidence type="ECO:0000259" key="2">
    <source>
        <dbReference type="PROSITE" id="PS51737"/>
    </source>
</evidence>
<accession>A0ABW1KTX7</accession>
<evidence type="ECO:0000313" key="4">
    <source>
        <dbReference type="Proteomes" id="UP001596116"/>
    </source>
</evidence>
<dbReference type="SUPFAM" id="SSF109709">
    <property type="entry name" value="KorB DNA-binding domain-like"/>
    <property type="match status" value="1"/>
</dbReference>
<dbReference type="InterPro" id="IPR050639">
    <property type="entry name" value="SSR_resolvase"/>
</dbReference>
<dbReference type="CDD" id="cd03768">
    <property type="entry name" value="SR_ResInv"/>
    <property type="match status" value="1"/>
</dbReference>